<sequence length="362" mass="38083">MADGKKLQPIIVKRIKKGGHVAHGGAWKIAYADFVTAMMAFFLLMWLLGSTSKGDLEGIASYFAAPVKVSLMGGDGTGNSDSILPGGGRDLAKSAGQVDGGDAERAAKLIGAQMARAELARKDAQRIDALHEKIKDMVANNAALQDFGSQIKLERTGDGLQIQIVDDQNRPMFDVGSALVKPYMRDILRAIGATLVDVDNRIALAGHTDATPYGSGDRGYSNWELSSDRANASRRELVLGGLPDSKLARVEGLASSRLLDPAQPVAAMNRRISILVMTREAEQRMMPSGDAPEAPGEGAALPLEPGSAPPAVASPGDTTEAPAPAAAPPVATASPRPFGLPDLQKLAEVPKPREEFGVPKPR</sequence>
<dbReference type="InterPro" id="IPR006665">
    <property type="entry name" value="OmpA-like"/>
</dbReference>
<organism evidence="11 12">
    <name type="scientific">Hydrogenophaga aromaticivorans</name>
    <dbReference type="NCBI Taxonomy" id="2610898"/>
    <lineage>
        <taxon>Bacteria</taxon>
        <taxon>Pseudomonadati</taxon>
        <taxon>Pseudomonadota</taxon>
        <taxon>Betaproteobacteria</taxon>
        <taxon>Burkholderiales</taxon>
        <taxon>Comamonadaceae</taxon>
        <taxon>Hydrogenophaga</taxon>
    </lineage>
</organism>
<dbReference type="InterPro" id="IPR050330">
    <property type="entry name" value="Bact_OuterMem_StrucFunc"/>
</dbReference>
<evidence type="ECO:0000256" key="1">
    <source>
        <dbReference type="ARBA" id="ARBA00004162"/>
    </source>
</evidence>
<keyword evidence="3" id="KW-1003">Cell membrane</keyword>
<dbReference type="CDD" id="cd07185">
    <property type="entry name" value="OmpA_C-like"/>
    <property type="match status" value="1"/>
</dbReference>
<keyword evidence="12" id="KW-1185">Reference proteome</keyword>
<proteinExistence type="inferred from homology"/>
<reference evidence="11 12" key="1">
    <citation type="submission" date="2019-09" db="EMBL/GenBank/DDBJ databases">
        <title>Hydrogenophaga aromatica sp. nov., isolated from a para-xylene-degrading enrichment culture.</title>
        <authorList>
            <person name="Tancsics A."/>
            <person name="Banerjee S."/>
        </authorList>
    </citation>
    <scope>NUCLEOTIDE SEQUENCE [LARGE SCALE GENOMIC DNA]</scope>
    <source>
        <strain evidence="11 12">D2P1</strain>
    </source>
</reference>
<evidence type="ECO:0000256" key="5">
    <source>
        <dbReference type="ARBA" id="ARBA00022989"/>
    </source>
</evidence>
<dbReference type="GO" id="GO:0005886">
    <property type="term" value="C:plasma membrane"/>
    <property type="evidence" value="ECO:0007669"/>
    <property type="project" value="UniProtKB-SubCell"/>
</dbReference>
<comment type="similarity">
    <text evidence="2">Belongs to the MotB family.</text>
</comment>
<dbReference type="Proteomes" id="UP000545507">
    <property type="component" value="Unassembled WGS sequence"/>
</dbReference>
<dbReference type="PANTHER" id="PTHR30329">
    <property type="entry name" value="STATOR ELEMENT OF FLAGELLAR MOTOR COMPLEX"/>
    <property type="match status" value="1"/>
</dbReference>
<accession>A0A7Y8GU71</accession>
<evidence type="ECO:0000259" key="10">
    <source>
        <dbReference type="PROSITE" id="PS51123"/>
    </source>
</evidence>
<dbReference type="Pfam" id="PF00691">
    <property type="entry name" value="OmpA"/>
    <property type="match status" value="1"/>
</dbReference>
<evidence type="ECO:0000313" key="11">
    <source>
        <dbReference type="EMBL" id="NWF44199.1"/>
    </source>
</evidence>
<evidence type="ECO:0000313" key="12">
    <source>
        <dbReference type="Proteomes" id="UP000545507"/>
    </source>
</evidence>
<dbReference type="PANTHER" id="PTHR30329:SF21">
    <property type="entry name" value="LIPOPROTEIN YIAD-RELATED"/>
    <property type="match status" value="1"/>
</dbReference>
<evidence type="ECO:0000256" key="3">
    <source>
        <dbReference type="ARBA" id="ARBA00022475"/>
    </source>
</evidence>
<evidence type="ECO:0000256" key="2">
    <source>
        <dbReference type="ARBA" id="ARBA00008914"/>
    </source>
</evidence>
<feature type="region of interest" description="Disordered" evidence="8">
    <location>
        <begin position="283"/>
        <end position="362"/>
    </location>
</feature>
<dbReference type="PROSITE" id="PS51123">
    <property type="entry name" value="OMPA_2"/>
    <property type="match status" value="1"/>
</dbReference>
<dbReference type="NCBIfam" id="NF006548">
    <property type="entry name" value="PRK09041.1"/>
    <property type="match status" value="1"/>
</dbReference>
<dbReference type="Pfam" id="PF13677">
    <property type="entry name" value="MotB_plug"/>
    <property type="match status" value="1"/>
</dbReference>
<dbReference type="AlphaFoldDB" id="A0A7Y8GU71"/>
<dbReference type="InterPro" id="IPR036737">
    <property type="entry name" value="OmpA-like_sf"/>
</dbReference>
<keyword evidence="6 7" id="KW-0472">Membrane</keyword>
<evidence type="ECO:0000256" key="8">
    <source>
        <dbReference type="SAM" id="MobiDB-lite"/>
    </source>
</evidence>
<keyword evidence="11" id="KW-0966">Cell projection</keyword>
<name>A0A7Y8GU71_9BURK</name>
<dbReference type="EMBL" id="VYGV01000003">
    <property type="protein sequence ID" value="NWF44199.1"/>
    <property type="molecule type" value="Genomic_DNA"/>
</dbReference>
<evidence type="ECO:0000256" key="9">
    <source>
        <dbReference type="SAM" id="Phobius"/>
    </source>
</evidence>
<keyword evidence="4 9" id="KW-0812">Transmembrane</keyword>
<feature type="domain" description="OmpA-like" evidence="10">
    <location>
        <begin position="160"/>
        <end position="280"/>
    </location>
</feature>
<evidence type="ECO:0000256" key="6">
    <source>
        <dbReference type="ARBA" id="ARBA00023136"/>
    </source>
</evidence>
<feature type="transmembrane region" description="Helical" evidence="9">
    <location>
        <begin position="29"/>
        <end position="48"/>
    </location>
</feature>
<dbReference type="Gene3D" id="3.30.1330.60">
    <property type="entry name" value="OmpA-like domain"/>
    <property type="match status" value="1"/>
</dbReference>
<feature type="compositionally biased region" description="Basic and acidic residues" evidence="8">
    <location>
        <begin position="348"/>
        <end position="362"/>
    </location>
</feature>
<comment type="caution">
    <text evidence="11">The sequence shown here is derived from an EMBL/GenBank/DDBJ whole genome shotgun (WGS) entry which is preliminary data.</text>
</comment>
<feature type="compositionally biased region" description="Low complexity" evidence="8">
    <location>
        <begin position="291"/>
        <end position="337"/>
    </location>
</feature>
<gene>
    <name evidence="11" type="primary">motB</name>
    <name evidence="11" type="ORF">F3K02_02870</name>
</gene>
<protein>
    <submittedName>
        <fullName evidence="11">Flagellar motor protein MotB</fullName>
    </submittedName>
</protein>
<dbReference type="SUPFAM" id="SSF103088">
    <property type="entry name" value="OmpA-like"/>
    <property type="match status" value="1"/>
</dbReference>
<keyword evidence="5 9" id="KW-1133">Transmembrane helix</keyword>
<comment type="subcellular location">
    <subcellularLocation>
        <location evidence="1">Cell membrane</location>
        <topology evidence="1">Single-pass membrane protein</topology>
    </subcellularLocation>
</comment>
<dbReference type="RefSeq" id="WP_177133112.1">
    <property type="nucleotide sequence ID" value="NZ_VYGV01000003.1"/>
</dbReference>
<keyword evidence="11" id="KW-0282">Flagellum</keyword>
<keyword evidence="11" id="KW-0969">Cilium</keyword>
<dbReference type="InterPro" id="IPR025713">
    <property type="entry name" value="MotB-like_N_dom"/>
</dbReference>
<evidence type="ECO:0000256" key="4">
    <source>
        <dbReference type="ARBA" id="ARBA00022692"/>
    </source>
</evidence>
<evidence type="ECO:0000256" key="7">
    <source>
        <dbReference type="PROSITE-ProRule" id="PRU00473"/>
    </source>
</evidence>